<accession>A0A975BIT3</accession>
<reference evidence="2" key="1">
    <citation type="journal article" date="2021" name="Microb. Physiol.">
        <title>Proteogenomic Insights into the Physiology of Marine, Sulfate-Reducing, Filamentous Desulfonema limicola and Desulfonema magnum.</title>
        <authorList>
            <person name="Schnaars V."/>
            <person name="Wohlbrand L."/>
            <person name="Scheve S."/>
            <person name="Hinrichs C."/>
            <person name="Reinhardt R."/>
            <person name="Rabus R."/>
        </authorList>
    </citation>
    <scope>NUCLEOTIDE SEQUENCE</scope>
    <source>
        <strain evidence="2">4be13</strain>
    </source>
</reference>
<keyword evidence="1" id="KW-0812">Transmembrane</keyword>
<keyword evidence="1" id="KW-1133">Transmembrane helix</keyword>
<dbReference type="Proteomes" id="UP000663722">
    <property type="component" value="Chromosome"/>
</dbReference>
<evidence type="ECO:0000313" key="2">
    <source>
        <dbReference type="EMBL" id="QTA86123.1"/>
    </source>
</evidence>
<dbReference type="EMBL" id="CP061800">
    <property type="protein sequence ID" value="QTA86123.1"/>
    <property type="molecule type" value="Genomic_DNA"/>
</dbReference>
<protein>
    <submittedName>
        <fullName evidence="2">Uncharacterized protein</fullName>
    </submittedName>
</protein>
<feature type="transmembrane region" description="Helical" evidence="1">
    <location>
        <begin position="64"/>
        <end position="81"/>
    </location>
</feature>
<name>A0A975BIT3_9BACT</name>
<dbReference type="AlphaFoldDB" id="A0A975BIT3"/>
<gene>
    <name evidence="2" type="ORF">dnm_021410</name>
</gene>
<proteinExistence type="predicted"/>
<keyword evidence="3" id="KW-1185">Reference proteome</keyword>
<keyword evidence="1" id="KW-0472">Membrane</keyword>
<organism evidence="2 3">
    <name type="scientific">Desulfonema magnum</name>
    <dbReference type="NCBI Taxonomy" id="45655"/>
    <lineage>
        <taxon>Bacteria</taxon>
        <taxon>Pseudomonadati</taxon>
        <taxon>Thermodesulfobacteriota</taxon>
        <taxon>Desulfobacteria</taxon>
        <taxon>Desulfobacterales</taxon>
        <taxon>Desulfococcaceae</taxon>
        <taxon>Desulfonema</taxon>
    </lineage>
</organism>
<sequence length="82" mass="10221">MEIRTRIGRSVWSGFSMHSDFKRFCAYSLWLLSRYKIRFLFLNYKCLDKSFYIFSIRYGCKKTYVRLLNLEIICYFLFFMFQ</sequence>
<evidence type="ECO:0000256" key="1">
    <source>
        <dbReference type="SAM" id="Phobius"/>
    </source>
</evidence>
<evidence type="ECO:0000313" key="3">
    <source>
        <dbReference type="Proteomes" id="UP000663722"/>
    </source>
</evidence>
<dbReference type="KEGG" id="dmm:dnm_021410"/>